<gene>
    <name evidence="1" type="ORF">QLQ12_40800</name>
</gene>
<dbReference type="Proteomes" id="UP001241758">
    <property type="component" value="Unassembled WGS sequence"/>
</dbReference>
<dbReference type="EMBL" id="JASCTH010000039">
    <property type="protein sequence ID" value="MDI6104945.1"/>
    <property type="molecule type" value="Genomic_DNA"/>
</dbReference>
<keyword evidence="2" id="KW-1185">Reference proteome</keyword>
<organism evidence="1 2">
    <name type="scientific">Actinoplanes sandaracinus</name>
    <dbReference type="NCBI Taxonomy" id="3045177"/>
    <lineage>
        <taxon>Bacteria</taxon>
        <taxon>Bacillati</taxon>
        <taxon>Actinomycetota</taxon>
        <taxon>Actinomycetes</taxon>
        <taxon>Micromonosporales</taxon>
        <taxon>Micromonosporaceae</taxon>
        <taxon>Actinoplanes</taxon>
    </lineage>
</organism>
<accession>A0ABT6WZB7</accession>
<evidence type="ECO:0000313" key="1">
    <source>
        <dbReference type="EMBL" id="MDI6104945.1"/>
    </source>
</evidence>
<dbReference type="RefSeq" id="WP_282766396.1">
    <property type="nucleotide sequence ID" value="NZ_JASCTH010000039.1"/>
</dbReference>
<proteinExistence type="predicted"/>
<name>A0ABT6WZB7_9ACTN</name>
<protein>
    <submittedName>
        <fullName evidence="1">Uncharacterized protein</fullName>
    </submittedName>
</protein>
<evidence type="ECO:0000313" key="2">
    <source>
        <dbReference type="Proteomes" id="UP001241758"/>
    </source>
</evidence>
<sequence>MLGNLLPDLIRDAQLAVQGHEGAERRQAQVILADLLGLAQMCRPAGLCILVAGH</sequence>
<reference evidence="1 2" key="1">
    <citation type="submission" date="2023-05" db="EMBL/GenBank/DDBJ databases">
        <title>Actinoplanes sp. NEAU-A12 genome sequencing.</title>
        <authorList>
            <person name="Wang Z.-S."/>
        </authorList>
    </citation>
    <scope>NUCLEOTIDE SEQUENCE [LARGE SCALE GENOMIC DNA]</scope>
    <source>
        <strain evidence="1 2">NEAU-A12</strain>
    </source>
</reference>
<comment type="caution">
    <text evidence="1">The sequence shown here is derived from an EMBL/GenBank/DDBJ whole genome shotgun (WGS) entry which is preliminary data.</text>
</comment>